<dbReference type="Gene3D" id="3.90.550.10">
    <property type="entry name" value="Spore Coat Polysaccharide Biosynthesis Protein SpsA, Chain A"/>
    <property type="match status" value="1"/>
</dbReference>
<dbReference type="InterPro" id="IPR011831">
    <property type="entry name" value="ADP-Glc_PPase"/>
</dbReference>
<dbReference type="GO" id="GO:0005524">
    <property type="term" value="F:ATP binding"/>
    <property type="evidence" value="ECO:0007669"/>
    <property type="project" value="UniProtKB-KW"/>
</dbReference>
<dbReference type="GO" id="GO:0005978">
    <property type="term" value="P:glycogen biosynthetic process"/>
    <property type="evidence" value="ECO:0007669"/>
    <property type="project" value="UniProtKB-KW"/>
</dbReference>
<dbReference type="InterPro" id="IPR011004">
    <property type="entry name" value="Trimer_LpxA-like_sf"/>
</dbReference>
<keyword evidence="5" id="KW-0320">Glycogen biosynthesis</keyword>
<proteinExistence type="inferred from homology"/>
<accession>A0A9D1E8L1</accession>
<evidence type="ECO:0000256" key="3">
    <source>
        <dbReference type="ARBA" id="ARBA00022741"/>
    </source>
</evidence>
<dbReference type="Proteomes" id="UP000823912">
    <property type="component" value="Unassembled WGS sequence"/>
</dbReference>
<gene>
    <name evidence="9" type="primary">glgD</name>
    <name evidence="9" type="ORF">IAA55_02970</name>
</gene>
<dbReference type="PANTHER" id="PTHR43523">
    <property type="entry name" value="GLUCOSE-1-PHOSPHATE ADENYLYLTRANSFERASE-RELATED"/>
    <property type="match status" value="1"/>
</dbReference>
<evidence type="ECO:0000313" key="9">
    <source>
        <dbReference type="EMBL" id="HIR70227.1"/>
    </source>
</evidence>
<evidence type="ECO:0000313" key="10">
    <source>
        <dbReference type="Proteomes" id="UP000823912"/>
    </source>
</evidence>
<evidence type="ECO:0000256" key="2">
    <source>
        <dbReference type="ARBA" id="ARBA00022600"/>
    </source>
</evidence>
<dbReference type="InterPro" id="IPR005836">
    <property type="entry name" value="ADP_Glu_pyroP_CS"/>
</dbReference>
<comment type="caution">
    <text evidence="9">The sequence shown here is derived from an EMBL/GenBank/DDBJ whole genome shotgun (WGS) entry which is preliminary data.</text>
</comment>
<name>A0A9D1E8L1_9FIRM</name>
<dbReference type="Pfam" id="PF00483">
    <property type="entry name" value="NTP_transferase"/>
    <property type="match status" value="1"/>
</dbReference>
<dbReference type="InterPro" id="IPR005835">
    <property type="entry name" value="NTP_transferase_dom"/>
</dbReference>
<protein>
    <submittedName>
        <fullName evidence="9">Glucose-1-phosphate adenylyltransferase subunit GlgD</fullName>
        <ecNumber evidence="9">2.7.7.27</ecNumber>
    </submittedName>
</protein>
<evidence type="ECO:0000259" key="7">
    <source>
        <dbReference type="Pfam" id="PF00483"/>
    </source>
</evidence>
<dbReference type="Gene3D" id="2.160.10.10">
    <property type="entry name" value="Hexapeptide repeat proteins"/>
    <property type="match status" value="1"/>
</dbReference>
<dbReference type="InterPro" id="IPR011832">
    <property type="entry name" value="GlgDAde_trans"/>
</dbReference>
<keyword evidence="4" id="KW-0067">ATP-binding</keyword>
<dbReference type="EMBL" id="DVHM01000048">
    <property type="protein sequence ID" value="HIR70227.1"/>
    <property type="molecule type" value="Genomic_DNA"/>
</dbReference>
<dbReference type="CDD" id="cd02508">
    <property type="entry name" value="ADP_Glucose_PP"/>
    <property type="match status" value="1"/>
</dbReference>
<dbReference type="PANTHER" id="PTHR43523:SF6">
    <property type="entry name" value="GLYCOGEN BIOSYNTHESIS PROTEIN GLGD"/>
    <property type="match status" value="1"/>
</dbReference>
<keyword evidence="3" id="KW-0547">Nucleotide-binding</keyword>
<feature type="domain" description="Nucleotidyl transferase" evidence="7">
    <location>
        <begin position="5"/>
        <end position="255"/>
    </location>
</feature>
<dbReference type="AlphaFoldDB" id="A0A9D1E8L1"/>
<reference evidence="9" key="2">
    <citation type="journal article" date="2021" name="PeerJ">
        <title>Extensive microbial diversity within the chicken gut microbiome revealed by metagenomics and culture.</title>
        <authorList>
            <person name="Gilroy R."/>
            <person name="Ravi A."/>
            <person name="Getino M."/>
            <person name="Pursley I."/>
            <person name="Horton D.L."/>
            <person name="Alikhan N.F."/>
            <person name="Baker D."/>
            <person name="Gharbi K."/>
            <person name="Hall N."/>
            <person name="Watson M."/>
            <person name="Adriaenssens E.M."/>
            <person name="Foster-Nyarko E."/>
            <person name="Jarju S."/>
            <person name="Secka A."/>
            <person name="Antonio M."/>
            <person name="Oren A."/>
            <person name="Chaudhuri R.R."/>
            <person name="La Ragione R."/>
            <person name="Hildebrand F."/>
            <person name="Pallen M.J."/>
        </authorList>
    </citation>
    <scope>NUCLEOTIDE SEQUENCE</scope>
    <source>
        <strain evidence="9">ChiSjej5B23-6657</strain>
    </source>
</reference>
<evidence type="ECO:0000256" key="1">
    <source>
        <dbReference type="ARBA" id="ARBA00010443"/>
    </source>
</evidence>
<dbReference type="SUPFAM" id="SSF51161">
    <property type="entry name" value="Trimeric LpxA-like enzymes"/>
    <property type="match status" value="1"/>
</dbReference>
<organism evidence="9 10">
    <name type="scientific">Candidatus Pullilachnospira gallistercoris</name>
    <dbReference type="NCBI Taxonomy" id="2840911"/>
    <lineage>
        <taxon>Bacteria</taxon>
        <taxon>Bacillati</taxon>
        <taxon>Bacillota</taxon>
        <taxon>Clostridia</taxon>
        <taxon>Lachnospirales</taxon>
        <taxon>Lachnospiraceae</taxon>
        <taxon>Lachnospiraceae incertae sedis</taxon>
        <taxon>Candidatus Pullilachnospira</taxon>
    </lineage>
</organism>
<dbReference type="SUPFAM" id="SSF53448">
    <property type="entry name" value="Nucleotide-diphospho-sugar transferases"/>
    <property type="match status" value="1"/>
</dbReference>
<evidence type="ECO:0000256" key="5">
    <source>
        <dbReference type="ARBA" id="ARBA00023056"/>
    </source>
</evidence>
<comment type="similarity">
    <text evidence="1">Belongs to the bacterial/plant glucose-1-phosphate adenylyltransferase family.</text>
</comment>
<dbReference type="PROSITE" id="PS00809">
    <property type="entry name" value="ADP_GLC_PYROPHOSPH_2"/>
    <property type="match status" value="1"/>
</dbReference>
<dbReference type="CDD" id="cd04651">
    <property type="entry name" value="LbH_G1P_AT_C"/>
    <property type="match status" value="1"/>
</dbReference>
<dbReference type="InterPro" id="IPR029044">
    <property type="entry name" value="Nucleotide-diphossugar_trans"/>
</dbReference>
<dbReference type="NCBIfam" id="TIGR02092">
    <property type="entry name" value="glgD"/>
    <property type="match status" value="1"/>
</dbReference>
<reference evidence="9" key="1">
    <citation type="submission" date="2020-10" db="EMBL/GenBank/DDBJ databases">
        <authorList>
            <person name="Gilroy R."/>
        </authorList>
    </citation>
    <scope>NUCLEOTIDE SEQUENCE</scope>
    <source>
        <strain evidence="9">ChiSjej5B23-6657</strain>
    </source>
</reference>
<dbReference type="GO" id="GO:0008878">
    <property type="term" value="F:glucose-1-phosphate adenylyltransferase activity"/>
    <property type="evidence" value="ECO:0007669"/>
    <property type="project" value="UniProtKB-EC"/>
</dbReference>
<keyword evidence="6" id="KW-0119">Carbohydrate metabolism</keyword>
<evidence type="ECO:0000256" key="4">
    <source>
        <dbReference type="ARBA" id="ARBA00022840"/>
    </source>
</evidence>
<feature type="domain" description="Glucose-1-phosphate adenylyltransferase/Bifunctional protein GlmU-like C-terminal hexapeptide" evidence="8">
    <location>
        <begin position="284"/>
        <end position="358"/>
    </location>
</feature>
<dbReference type="Pfam" id="PF24894">
    <property type="entry name" value="Hexapep_GlmU"/>
    <property type="match status" value="1"/>
</dbReference>
<dbReference type="InterPro" id="IPR056818">
    <property type="entry name" value="GlmU/GlgC-like_hexapep"/>
</dbReference>
<sequence length="379" mass="42713">MKALGIILAGGNSSRMQNLSDKRAISAMPVGCSYRSIDFALSNMTNSNVQTVAVLSQYNARSLNEHLNSSKWWNFGRKQGGLYVLTPTVTTGNSWWYRGTADAMWQNIDFLKERHEPYVIIASGDCVYKLDYNKVLDYHISKQSDITVVCVKHPEDDINRFGVVQMDVNGQITGFEEKPMVAKSNIASTGVYVIRRRVLIELLERCNEEGRYNFVTDVLIRYMGLKRIYGYVMEGYWSNIASVESYYQTNMDFLKKDVQDYFFRQEPQIYSKAYDLPPAKYNAGSDVKNSLIASGCIINSKVEHSVLFKKVFVGNNSVIKNSIILNGAYIGDNVHVENCIVESNETLLSGSTYIGKDKIRVVAENNNRYEAAQGAAGEV</sequence>
<keyword evidence="9" id="KW-0548">Nucleotidyltransferase</keyword>
<evidence type="ECO:0000259" key="8">
    <source>
        <dbReference type="Pfam" id="PF24894"/>
    </source>
</evidence>
<dbReference type="EC" id="2.7.7.27" evidence="9"/>
<keyword evidence="9" id="KW-0808">Transferase</keyword>
<keyword evidence="2" id="KW-0321">Glycogen metabolism</keyword>
<evidence type="ECO:0000256" key="6">
    <source>
        <dbReference type="ARBA" id="ARBA00023277"/>
    </source>
</evidence>